<evidence type="ECO:0000313" key="3">
    <source>
        <dbReference type="Proteomes" id="UP000060787"/>
    </source>
</evidence>
<name>A0A0S2FB10_LYSAN</name>
<keyword evidence="1" id="KW-1133">Transmembrane helix</keyword>
<dbReference type="AlphaFoldDB" id="A0A0S2FB10"/>
<dbReference type="PATRIC" id="fig|84531.7.peg.1070"/>
<protein>
    <submittedName>
        <fullName evidence="2">Putative transmembrane protein</fullName>
    </submittedName>
</protein>
<dbReference type="KEGG" id="lab:LA76x_2562"/>
<dbReference type="RefSeq" id="WP_057917928.1">
    <property type="nucleotide sequence ID" value="NZ_CP011129.1"/>
</dbReference>
<sequence length="101" mass="11111">MILFLALTFVGIAISAFCAFAIFWPLALVHLRDRHPVLRGELGEAAFANPSAWGWLLRQRYRAASDRNLDGLATPARVSLLIVFASLACAGLLWLLSMMVP</sequence>
<keyword evidence="1" id="KW-0472">Membrane</keyword>
<organism evidence="2 3">
    <name type="scientific">Lysobacter antibioticus</name>
    <dbReference type="NCBI Taxonomy" id="84531"/>
    <lineage>
        <taxon>Bacteria</taxon>
        <taxon>Pseudomonadati</taxon>
        <taxon>Pseudomonadota</taxon>
        <taxon>Gammaproteobacteria</taxon>
        <taxon>Lysobacterales</taxon>
        <taxon>Lysobacteraceae</taxon>
        <taxon>Lysobacter</taxon>
    </lineage>
</organism>
<proteinExistence type="predicted"/>
<keyword evidence="1 2" id="KW-0812">Transmembrane</keyword>
<feature type="transmembrane region" description="Helical" evidence="1">
    <location>
        <begin position="78"/>
        <end position="96"/>
    </location>
</feature>
<gene>
    <name evidence="2" type="ORF">LA76x_2562</name>
</gene>
<evidence type="ECO:0000313" key="2">
    <source>
        <dbReference type="EMBL" id="ALN80692.1"/>
    </source>
</evidence>
<dbReference type="eggNOG" id="ENOG5031DRI">
    <property type="taxonomic scope" value="Bacteria"/>
</dbReference>
<dbReference type="STRING" id="84531.LA76x_2562"/>
<reference evidence="2 3" key="1">
    <citation type="journal article" date="2015" name="BMC Genomics">
        <title>Comparative genomics and metabolic profiling of the genus Lysobacter.</title>
        <authorList>
            <person name="de Bruijn I."/>
            <person name="Cheng X."/>
            <person name="de Jager V."/>
            <person name="Exposito R.G."/>
            <person name="Watrous J."/>
            <person name="Patel N."/>
            <person name="Postma J."/>
            <person name="Dorrestein P.C."/>
            <person name="Kobayashi D."/>
            <person name="Raaijmakers J.M."/>
        </authorList>
    </citation>
    <scope>NUCLEOTIDE SEQUENCE [LARGE SCALE GENOMIC DNA]</scope>
    <source>
        <strain evidence="2 3">76</strain>
    </source>
</reference>
<dbReference type="Proteomes" id="UP000060787">
    <property type="component" value="Chromosome"/>
</dbReference>
<keyword evidence="3" id="KW-1185">Reference proteome</keyword>
<dbReference type="KEGG" id="laq:GLA29479_1076"/>
<evidence type="ECO:0000256" key="1">
    <source>
        <dbReference type="SAM" id="Phobius"/>
    </source>
</evidence>
<accession>A0A0S2FB10</accession>
<dbReference type="EMBL" id="CP011129">
    <property type="protein sequence ID" value="ALN80692.1"/>
    <property type="molecule type" value="Genomic_DNA"/>
</dbReference>
<dbReference type="OrthoDB" id="5959585at2"/>